<feature type="transmembrane region" description="Helical" evidence="14">
    <location>
        <begin position="570"/>
        <end position="593"/>
    </location>
</feature>
<dbReference type="SMART" id="SM00710">
    <property type="entry name" value="PbH1"/>
    <property type="match status" value="5"/>
</dbReference>
<evidence type="ECO:0000256" key="2">
    <source>
        <dbReference type="ARBA" id="ARBA00004191"/>
    </source>
</evidence>
<evidence type="ECO:0000256" key="4">
    <source>
        <dbReference type="ARBA" id="ARBA00022512"/>
    </source>
</evidence>
<comment type="subcellular location">
    <subcellularLocation>
        <location evidence="1">Membrane</location>
        <topology evidence="1">Multi-pass membrane protein</topology>
    </subcellularLocation>
    <subcellularLocation>
        <location evidence="2">Secreted</location>
        <location evidence="2">Cell wall</location>
    </subcellularLocation>
</comment>
<organism evidence="16 17">
    <name type="scientific">Lithocarpus litseifolius</name>
    <dbReference type="NCBI Taxonomy" id="425828"/>
    <lineage>
        <taxon>Eukaryota</taxon>
        <taxon>Viridiplantae</taxon>
        <taxon>Streptophyta</taxon>
        <taxon>Embryophyta</taxon>
        <taxon>Tracheophyta</taxon>
        <taxon>Spermatophyta</taxon>
        <taxon>Magnoliopsida</taxon>
        <taxon>eudicotyledons</taxon>
        <taxon>Gunneridae</taxon>
        <taxon>Pentapetalae</taxon>
        <taxon>rosids</taxon>
        <taxon>fabids</taxon>
        <taxon>Fagales</taxon>
        <taxon>Fagaceae</taxon>
        <taxon>Lithocarpus</taxon>
    </lineage>
</organism>
<keyword evidence="9 14" id="KW-0472">Membrane</keyword>
<feature type="transmembrane region" description="Helical" evidence="14">
    <location>
        <begin position="651"/>
        <end position="675"/>
    </location>
</feature>
<dbReference type="GO" id="GO:1902600">
    <property type="term" value="P:proton transmembrane transport"/>
    <property type="evidence" value="ECO:0007669"/>
    <property type="project" value="InterPro"/>
</dbReference>
<evidence type="ECO:0000256" key="8">
    <source>
        <dbReference type="ARBA" id="ARBA00022989"/>
    </source>
</evidence>
<dbReference type="Proteomes" id="UP001459277">
    <property type="component" value="Unassembled WGS sequence"/>
</dbReference>
<evidence type="ECO:0000256" key="6">
    <source>
        <dbReference type="ARBA" id="ARBA00022692"/>
    </source>
</evidence>
<evidence type="ECO:0000256" key="12">
    <source>
        <dbReference type="PROSITE-ProRule" id="PRU10052"/>
    </source>
</evidence>
<evidence type="ECO:0000256" key="7">
    <source>
        <dbReference type="ARBA" id="ARBA00022801"/>
    </source>
</evidence>
<dbReference type="PANTHER" id="PTHR31375">
    <property type="match status" value="1"/>
</dbReference>
<feature type="transmembrane region" description="Helical" evidence="14">
    <location>
        <begin position="613"/>
        <end position="631"/>
    </location>
</feature>
<name>A0AAW2CTD4_9ROSI</name>
<keyword evidence="4" id="KW-0134">Cell wall</keyword>
<dbReference type="Gene3D" id="2.160.20.10">
    <property type="entry name" value="Single-stranded right-handed beta-helix, Pectin lyase-like"/>
    <property type="match status" value="1"/>
</dbReference>
<keyword evidence="5" id="KW-0964">Secreted</keyword>
<evidence type="ECO:0000313" key="16">
    <source>
        <dbReference type="EMBL" id="KAL0000683.1"/>
    </source>
</evidence>
<sequence length="754" mass="83268">MVFNVMKDGAIADGNTDNSKVFQNVFNKACQSEGRNLVLIPRGTYMLAPIVMKGPCKGQVEFHIIGTLKALIDETSTIDINHWITFQYVDRLVLSGRGKLDGQGPSAWDDNSCSKNPNCKALPISLRFDFVTNSRITQLTSMNSKNAHVNVFACKDMKFDHIHIIAPKDSPNTDGIHIGSSSNIQILDSTIATGDDCVSMSPGSKNINIRNVTCGPGHGISVGSLGGGPNEEDVSGLTVTNCTFIGTQNGLRVKTWARSYASSVFNLTFEDIIMDNVNNPIIIDQQYCPSRNCEKGDSQVQIRDVKYGNIRGTSSSKIAVAFDCSQGKPCEKIELNNINLTYHGAEGAVASSCSNVKGSWWLFPKLGFVGLTAREYLAIGTIFSSTDTVCTLQVLHQDETPLLYSLVFGEGVVNDATSVVLFNAIQKLDVSRVDGRTVLHVIGDFFYLFLTSTALGVIAGLVAAYILKTLYFGRHSSIREISLMILIAYLSYMLAELLQLSGILTVFFCGILMSHYAWYDVTDSSRITTRHVFATMSFIAETFIFLYVGMDAFDIEKWKMTKLSFGTLMAIYSTLIFLILLGRAAFVFPLSALSNYLNRKAERTEVITFKHQIIIWWAGLMRGAVSIALAFKQFTYSGVTWDPISGTMITNTIIVVLFSTLVFGFITKPLISYLIPHHKTIKIRLGESVVPKDDLNVPLLSFEESTATNIGRARDSLSLLIERPISTIHSYWRKFDDSYMRPIFGGPVTNQSQC</sequence>
<evidence type="ECO:0000256" key="3">
    <source>
        <dbReference type="ARBA" id="ARBA00008834"/>
    </source>
</evidence>
<dbReference type="GO" id="GO:0004650">
    <property type="term" value="F:polygalacturonase activity"/>
    <property type="evidence" value="ECO:0007669"/>
    <property type="project" value="InterPro"/>
</dbReference>
<feature type="domain" description="Cation/H+ exchanger transmembrane" evidence="15">
    <location>
        <begin position="363"/>
        <end position="671"/>
    </location>
</feature>
<dbReference type="GO" id="GO:0015297">
    <property type="term" value="F:antiporter activity"/>
    <property type="evidence" value="ECO:0007669"/>
    <property type="project" value="InterPro"/>
</dbReference>
<evidence type="ECO:0000259" key="15">
    <source>
        <dbReference type="Pfam" id="PF00999"/>
    </source>
</evidence>
<evidence type="ECO:0000256" key="9">
    <source>
        <dbReference type="ARBA" id="ARBA00023136"/>
    </source>
</evidence>
<proteinExistence type="inferred from homology"/>
<dbReference type="SUPFAM" id="SSF51126">
    <property type="entry name" value="Pectin lyase-like"/>
    <property type="match status" value="1"/>
</dbReference>
<feature type="active site" evidence="12">
    <location>
        <position position="218"/>
    </location>
</feature>
<dbReference type="Pfam" id="PF00295">
    <property type="entry name" value="Glyco_hydro_28"/>
    <property type="match status" value="1"/>
</dbReference>
<keyword evidence="7 13" id="KW-0378">Hydrolase</keyword>
<evidence type="ECO:0000313" key="17">
    <source>
        <dbReference type="Proteomes" id="UP001459277"/>
    </source>
</evidence>
<dbReference type="AlphaFoldDB" id="A0AAW2CTD4"/>
<reference evidence="16 17" key="1">
    <citation type="submission" date="2024-01" db="EMBL/GenBank/DDBJ databases">
        <title>A telomere-to-telomere, gap-free genome of sweet tea (Lithocarpus litseifolius).</title>
        <authorList>
            <person name="Zhou J."/>
        </authorList>
    </citation>
    <scope>NUCLEOTIDE SEQUENCE [LARGE SCALE GENOMIC DNA]</scope>
    <source>
        <strain evidence="16">Zhou-2022a</strain>
        <tissue evidence="16">Leaf</tissue>
    </source>
</reference>
<keyword evidence="8 14" id="KW-1133">Transmembrane helix</keyword>
<dbReference type="Gene3D" id="6.10.140.1330">
    <property type="match status" value="1"/>
</dbReference>
<dbReference type="InterPro" id="IPR011050">
    <property type="entry name" value="Pectin_lyase_fold/virulence"/>
</dbReference>
<evidence type="ECO:0000256" key="10">
    <source>
        <dbReference type="ARBA" id="ARBA00023295"/>
    </source>
</evidence>
<feature type="transmembrane region" description="Helical" evidence="14">
    <location>
        <begin position="531"/>
        <end position="550"/>
    </location>
</feature>
<dbReference type="InterPro" id="IPR006153">
    <property type="entry name" value="Cation/H_exchanger_TM"/>
</dbReference>
<dbReference type="InterPro" id="IPR006626">
    <property type="entry name" value="PbH1"/>
</dbReference>
<dbReference type="InterPro" id="IPR000743">
    <property type="entry name" value="Glyco_hydro_28"/>
</dbReference>
<evidence type="ECO:0000256" key="5">
    <source>
        <dbReference type="ARBA" id="ARBA00022525"/>
    </source>
</evidence>
<feature type="transmembrane region" description="Helical" evidence="14">
    <location>
        <begin position="501"/>
        <end position="519"/>
    </location>
</feature>
<evidence type="ECO:0000256" key="13">
    <source>
        <dbReference type="RuleBase" id="RU361169"/>
    </source>
</evidence>
<evidence type="ECO:0000256" key="14">
    <source>
        <dbReference type="SAM" id="Phobius"/>
    </source>
</evidence>
<dbReference type="EMBL" id="JAZDWU010000005">
    <property type="protein sequence ID" value="KAL0000683.1"/>
    <property type="molecule type" value="Genomic_DNA"/>
</dbReference>
<comment type="similarity">
    <text evidence="3 13">Belongs to the glycosyl hydrolase 28 family.</text>
</comment>
<dbReference type="GO" id="GO:0016020">
    <property type="term" value="C:membrane"/>
    <property type="evidence" value="ECO:0007669"/>
    <property type="project" value="UniProtKB-SubCell"/>
</dbReference>
<accession>A0AAW2CTD4</accession>
<keyword evidence="10 13" id="KW-0326">Glycosidase</keyword>
<dbReference type="GO" id="GO:0005975">
    <property type="term" value="P:carbohydrate metabolic process"/>
    <property type="evidence" value="ECO:0007669"/>
    <property type="project" value="InterPro"/>
</dbReference>
<keyword evidence="17" id="KW-1185">Reference proteome</keyword>
<protein>
    <recommendedName>
        <fullName evidence="15">Cation/H+ exchanger transmembrane domain-containing protein</fullName>
    </recommendedName>
</protein>
<keyword evidence="11" id="KW-0961">Cell wall biogenesis/degradation</keyword>
<dbReference type="InterPro" id="IPR012334">
    <property type="entry name" value="Pectin_lyas_fold"/>
</dbReference>
<dbReference type="FunFam" id="2.160.20.10:FF:000004">
    <property type="entry name" value="Pectin lyase-like superfamily protein"/>
    <property type="match status" value="1"/>
</dbReference>
<comment type="caution">
    <text evidence="16">The sequence shown here is derived from an EMBL/GenBank/DDBJ whole genome shotgun (WGS) entry which is preliminary data.</text>
</comment>
<gene>
    <name evidence="16" type="ORF">SO802_014464</name>
</gene>
<dbReference type="PROSITE" id="PS00502">
    <property type="entry name" value="POLYGALACTURONASE"/>
    <property type="match status" value="1"/>
</dbReference>
<evidence type="ECO:0000256" key="11">
    <source>
        <dbReference type="ARBA" id="ARBA00023316"/>
    </source>
</evidence>
<feature type="transmembrane region" description="Helical" evidence="14">
    <location>
        <begin position="445"/>
        <end position="466"/>
    </location>
</feature>
<keyword evidence="6 14" id="KW-0812">Transmembrane</keyword>
<dbReference type="GO" id="GO:0071555">
    <property type="term" value="P:cell wall organization"/>
    <property type="evidence" value="ECO:0007669"/>
    <property type="project" value="UniProtKB-KW"/>
</dbReference>
<evidence type="ECO:0000256" key="1">
    <source>
        <dbReference type="ARBA" id="ARBA00004141"/>
    </source>
</evidence>
<dbReference type="Pfam" id="PF00999">
    <property type="entry name" value="Na_H_Exchanger"/>
    <property type="match status" value="1"/>
</dbReference>